<comment type="caution">
    <text evidence="1">The sequence shown here is derived from an EMBL/GenBank/DDBJ whole genome shotgun (WGS) entry which is preliminary data.</text>
</comment>
<evidence type="ECO:0000313" key="1">
    <source>
        <dbReference type="EMBL" id="PKU25868.1"/>
    </source>
</evidence>
<dbReference type="AlphaFoldDB" id="A0A2N3PZP7"/>
<protein>
    <submittedName>
        <fullName evidence="1">Uncharacterized protein</fullName>
    </submittedName>
</protein>
<keyword evidence="2" id="KW-1185">Reference proteome</keyword>
<accession>A0A2N3PZP7</accession>
<evidence type="ECO:0000313" key="2">
    <source>
        <dbReference type="Proteomes" id="UP000233293"/>
    </source>
</evidence>
<organism evidence="1 2">
    <name type="scientific">Telmatospirillum siberiense</name>
    <dbReference type="NCBI Taxonomy" id="382514"/>
    <lineage>
        <taxon>Bacteria</taxon>
        <taxon>Pseudomonadati</taxon>
        <taxon>Pseudomonadota</taxon>
        <taxon>Alphaproteobacteria</taxon>
        <taxon>Rhodospirillales</taxon>
        <taxon>Rhodospirillaceae</taxon>
        <taxon>Telmatospirillum</taxon>
    </lineage>
</organism>
<dbReference type="RefSeq" id="WP_101249412.1">
    <property type="nucleotide sequence ID" value="NZ_PIUM01000003.1"/>
</dbReference>
<sequence length="77" mass="8573">MEKAKPVASVCFLDNRSISMDIEAVIGIDVGTPMRLDEGEWFCELIIRSTNGTVALQMLADSPERFALHPPETTYDE</sequence>
<dbReference type="Proteomes" id="UP000233293">
    <property type="component" value="Unassembled WGS sequence"/>
</dbReference>
<proteinExistence type="predicted"/>
<dbReference type="OrthoDB" id="7360428at2"/>
<name>A0A2N3PZP7_9PROT</name>
<gene>
    <name evidence="1" type="ORF">CWS72_04750</name>
</gene>
<reference evidence="2" key="1">
    <citation type="submission" date="2017-12" db="EMBL/GenBank/DDBJ databases">
        <title>Draft genome sequence of Telmatospirillum siberiense 26-4b1T, an acidotolerant peatland alphaproteobacterium potentially involved in sulfur cycling.</title>
        <authorList>
            <person name="Hausmann B."/>
            <person name="Pjevac P."/>
            <person name="Schreck K."/>
            <person name="Herbold C.W."/>
            <person name="Daims H."/>
            <person name="Wagner M."/>
            <person name="Pester M."/>
            <person name="Loy A."/>
        </authorList>
    </citation>
    <scope>NUCLEOTIDE SEQUENCE [LARGE SCALE GENOMIC DNA]</scope>
    <source>
        <strain evidence="2">26-4b1</strain>
    </source>
</reference>
<dbReference type="EMBL" id="PIUM01000003">
    <property type="protein sequence ID" value="PKU25868.1"/>
    <property type="molecule type" value="Genomic_DNA"/>
</dbReference>